<sequence length="590" mass="66238">MSDRLLSYFERELESIKQEAVEFARANPGLAPNLGINEKGIDDPNVNRLIESVAFLNAKISKKLDDGVDELAESILGTLYPDVEAPFPATATMKFNLDGSLTTATQINKGELISIAGDKGEEWTFTTAASAELAPIDIANATYSGLPFEKPEYSDSDKIKAKLTIDFAVQKEVAKDEFIVINEINLKLNDEPRINSLLYQALAKDAVCIECDYGDKRKLLGKETIKKGGFDSDLSLLPKSYQQLDSMQLAREVLNSKQSFEHLLLDHLEIELKASEKLVVNFYLLTDNPELEQAINHESFAYGCLPVVNLFQKAAEPYKLKGNETREVEVRGSKGEALEVYKVDRVDYLQGKSERKTVAAAYQPGDKQEGALRWSAKRIHKSAQQGSYSKTVLSILGDEEQDDYIICPMVWVKNHKDISRVINRAQQLEIQFHEAHSELKSIELIETVRAEKSVEHNGQARWTLLKKTGIGHITTNGVPALQEILQQANIYKDNQINLMIEAITECNTERIVKRAFDKKHSGFINGQKVKIQISTEPFGNFSLYLFGLVISRLLTELTAINSFTELKIVTSGQQRQELNYPARMGQIQFI</sequence>
<dbReference type="EMBL" id="CP025120">
    <property type="protein sequence ID" value="AUD77834.1"/>
    <property type="molecule type" value="Genomic_DNA"/>
</dbReference>
<protein>
    <submittedName>
        <fullName evidence="1">Type VI secretion system baseplate subunit TssF</fullName>
    </submittedName>
</protein>
<gene>
    <name evidence="1" type="primary">vasA</name>
    <name evidence="1" type="ORF">CW740_00720</name>
</gene>
<dbReference type="NCBIfam" id="TIGR03359">
    <property type="entry name" value="VI_chp_6"/>
    <property type="match status" value="1"/>
</dbReference>
<dbReference type="Proteomes" id="UP000232693">
    <property type="component" value="Chromosome"/>
</dbReference>
<dbReference type="KEGG" id="kpd:CW740_00720"/>
<dbReference type="OrthoDB" id="9763676at2"/>
<organism evidence="1 2">
    <name type="scientific">Kangiella profundi</name>
    <dbReference type="NCBI Taxonomy" id="1561924"/>
    <lineage>
        <taxon>Bacteria</taxon>
        <taxon>Pseudomonadati</taxon>
        <taxon>Pseudomonadota</taxon>
        <taxon>Gammaproteobacteria</taxon>
        <taxon>Kangiellales</taxon>
        <taxon>Kangiellaceae</taxon>
        <taxon>Kangiella</taxon>
    </lineage>
</organism>
<accession>A0A2K9AFX0</accession>
<dbReference type="PANTHER" id="PTHR35370">
    <property type="entry name" value="CYTOPLASMIC PROTEIN-RELATED-RELATED"/>
    <property type="match status" value="1"/>
</dbReference>
<reference evidence="1 2" key="1">
    <citation type="submission" date="2017-12" db="EMBL/GenBank/DDBJ databases">
        <title>Kangiella profundi FT102 completed genome.</title>
        <authorList>
            <person name="Xu J."/>
            <person name="Wang J."/>
            <person name="Lu Y."/>
        </authorList>
    </citation>
    <scope>NUCLEOTIDE SEQUENCE [LARGE SCALE GENOMIC DNA]</scope>
    <source>
        <strain evidence="1 2">FT102</strain>
    </source>
</reference>
<dbReference type="RefSeq" id="WP_106645756.1">
    <property type="nucleotide sequence ID" value="NZ_BMGO01000001.1"/>
</dbReference>
<dbReference type="InterPro" id="IPR010272">
    <property type="entry name" value="T6SS_TssF"/>
</dbReference>
<dbReference type="PANTHER" id="PTHR35370:SF1">
    <property type="entry name" value="TYPE VI SECRETION SYSTEM COMPONENT TSSF1"/>
    <property type="match status" value="1"/>
</dbReference>
<evidence type="ECO:0000313" key="1">
    <source>
        <dbReference type="EMBL" id="AUD77834.1"/>
    </source>
</evidence>
<keyword evidence="2" id="KW-1185">Reference proteome</keyword>
<name>A0A2K9AFX0_9GAMM</name>
<dbReference type="AlphaFoldDB" id="A0A2K9AFX0"/>
<dbReference type="Pfam" id="PF05947">
    <property type="entry name" value="T6SS_TssF"/>
    <property type="match status" value="1"/>
</dbReference>
<proteinExistence type="predicted"/>
<evidence type="ECO:0000313" key="2">
    <source>
        <dbReference type="Proteomes" id="UP000232693"/>
    </source>
</evidence>